<evidence type="ECO:0000256" key="6">
    <source>
        <dbReference type="SAM" id="SignalP"/>
    </source>
</evidence>
<dbReference type="GO" id="GO:0046872">
    <property type="term" value="F:metal ion binding"/>
    <property type="evidence" value="ECO:0007669"/>
    <property type="project" value="UniProtKB-KW"/>
</dbReference>
<gene>
    <name evidence="8" type="primary">atsA_35</name>
    <name evidence="8" type="ORF">Pla100_29130</name>
</gene>
<evidence type="ECO:0000313" key="8">
    <source>
        <dbReference type="EMBL" id="TWT96433.1"/>
    </source>
</evidence>
<evidence type="ECO:0000256" key="5">
    <source>
        <dbReference type="SAM" id="MobiDB-lite"/>
    </source>
</evidence>
<keyword evidence="6" id="KW-0732">Signal</keyword>
<dbReference type="Proteomes" id="UP000316213">
    <property type="component" value="Unassembled WGS sequence"/>
</dbReference>
<dbReference type="Pfam" id="PF00884">
    <property type="entry name" value="Sulfatase"/>
    <property type="match status" value="1"/>
</dbReference>
<dbReference type="EMBL" id="SJPM01000005">
    <property type="protein sequence ID" value="TWT96433.1"/>
    <property type="molecule type" value="Genomic_DNA"/>
</dbReference>
<dbReference type="SUPFAM" id="SSF53649">
    <property type="entry name" value="Alkaline phosphatase-like"/>
    <property type="match status" value="1"/>
</dbReference>
<evidence type="ECO:0000256" key="3">
    <source>
        <dbReference type="ARBA" id="ARBA00022801"/>
    </source>
</evidence>
<organism evidence="8 9">
    <name type="scientific">Neorhodopirellula pilleata</name>
    <dbReference type="NCBI Taxonomy" id="2714738"/>
    <lineage>
        <taxon>Bacteria</taxon>
        <taxon>Pseudomonadati</taxon>
        <taxon>Planctomycetota</taxon>
        <taxon>Planctomycetia</taxon>
        <taxon>Pirellulales</taxon>
        <taxon>Pirellulaceae</taxon>
        <taxon>Neorhodopirellula</taxon>
    </lineage>
</organism>
<dbReference type="InterPro" id="IPR017850">
    <property type="entry name" value="Alkaline_phosphatase_core_sf"/>
</dbReference>
<dbReference type="EC" id="3.1.6.1" evidence="8"/>
<feature type="signal peptide" evidence="6">
    <location>
        <begin position="1"/>
        <end position="28"/>
    </location>
</feature>
<name>A0A5C6ADX0_9BACT</name>
<feature type="domain" description="Sulfatase N-terminal" evidence="7">
    <location>
        <begin position="39"/>
        <end position="364"/>
    </location>
</feature>
<dbReference type="GO" id="GO:0004065">
    <property type="term" value="F:arylsulfatase activity"/>
    <property type="evidence" value="ECO:0007669"/>
    <property type="project" value="UniProtKB-EC"/>
</dbReference>
<feature type="compositionally biased region" description="Basic and acidic residues" evidence="5">
    <location>
        <begin position="237"/>
        <end position="253"/>
    </location>
</feature>
<evidence type="ECO:0000256" key="1">
    <source>
        <dbReference type="ARBA" id="ARBA00008779"/>
    </source>
</evidence>
<keyword evidence="9" id="KW-1185">Reference proteome</keyword>
<reference evidence="8 9" key="1">
    <citation type="submission" date="2019-02" db="EMBL/GenBank/DDBJ databases">
        <title>Deep-cultivation of Planctomycetes and their phenomic and genomic characterization uncovers novel biology.</title>
        <authorList>
            <person name="Wiegand S."/>
            <person name="Jogler M."/>
            <person name="Boedeker C."/>
            <person name="Pinto D."/>
            <person name="Vollmers J."/>
            <person name="Rivas-Marin E."/>
            <person name="Kohn T."/>
            <person name="Peeters S.H."/>
            <person name="Heuer A."/>
            <person name="Rast P."/>
            <person name="Oberbeckmann S."/>
            <person name="Bunk B."/>
            <person name="Jeske O."/>
            <person name="Meyerdierks A."/>
            <person name="Storesund J.E."/>
            <person name="Kallscheuer N."/>
            <person name="Luecker S."/>
            <person name="Lage O.M."/>
            <person name="Pohl T."/>
            <person name="Merkel B.J."/>
            <person name="Hornburger P."/>
            <person name="Mueller R.-W."/>
            <person name="Bruemmer F."/>
            <person name="Labrenz M."/>
            <person name="Spormann A.M."/>
            <person name="Op Den Camp H."/>
            <person name="Overmann J."/>
            <person name="Amann R."/>
            <person name="Jetten M.S.M."/>
            <person name="Mascher T."/>
            <person name="Medema M.H."/>
            <person name="Devos D.P."/>
            <person name="Kaster A.-K."/>
            <person name="Ovreas L."/>
            <person name="Rohde M."/>
            <person name="Galperin M.Y."/>
            <person name="Jogler C."/>
        </authorList>
    </citation>
    <scope>NUCLEOTIDE SEQUENCE [LARGE SCALE GENOMIC DNA]</scope>
    <source>
        <strain evidence="8 9">Pla100</strain>
    </source>
</reference>
<dbReference type="PANTHER" id="PTHR42693:SF53">
    <property type="entry name" value="ENDO-4-O-SULFATASE"/>
    <property type="match status" value="1"/>
</dbReference>
<evidence type="ECO:0000256" key="2">
    <source>
        <dbReference type="ARBA" id="ARBA00022723"/>
    </source>
</evidence>
<feature type="region of interest" description="Disordered" evidence="5">
    <location>
        <begin position="459"/>
        <end position="489"/>
    </location>
</feature>
<accession>A0A5C6ADX0</accession>
<sequence precursor="true">MRNERNGWARLIGVMIACIASPLGMAWADQPSVDSKGKPNVVLFMADDVSWEAFGCYGAEDYQTPNLDRLAERGVRFKHCYSTPLCTPSRVMIMTGKYNFRNYTHFGYLNPEEKTFGQLMKQAGYRTAIAGKWQLNGLSNKKTFPDHDDHDRPHHAGFDEYCLWQLTQERSQGERFWNPTVQINGKLLTKEMNQGKYGPDLFRDFVCDFIQRNRHEPFFVYYPMVLVHDPFLPTPDNIHDSTKTKDGTSDKQKVGTGPAQQKQNFVAMVRYMDKIIGQIVDRLDELGELDNTLVLFTADNGTNRKITSNWNGRTIPGGKGGMKDNGTHVPLIAYWKGMSGAGVECEDLVDFTDFYPTLAEAAGISLDQSDPRDGQSFLPQVLGRPATPRTYALCHYQPYWGSSPEAGAFVRTEQFKLYANGSFYDIANDLDEQHDLSGSISDEMAITIHAHLRRLIKQMPPVPKGDRNSSVRPIHPDWPLIGPRNSMTE</sequence>
<keyword evidence="2" id="KW-0479">Metal-binding</keyword>
<proteinExistence type="inferred from homology"/>
<comment type="similarity">
    <text evidence="1">Belongs to the sulfatase family.</text>
</comment>
<dbReference type="PANTHER" id="PTHR42693">
    <property type="entry name" value="ARYLSULFATASE FAMILY MEMBER"/>
    <property type="match status" value="1"/>
</dbReference>
<dbReference type="InterPro" id="IPR050738">
    <property type="entry name" value="Sulfatase"/>
</dbReference>
<feature type="region of interest" description="Disordered" evidence="5">
    <location>
        <begin position="237"/>
        <end position="259"/>
    </location>
</feature>
<dbReference type="Gene3D" id="3.40.720.10">
    <property type="entry name" value="Alkaline Phosphatase, subunit A"/>
    <property type="match status" value="1"/>
</dbReference>
<dbReference type="CDD" id="cd16151">
    <property type="entry name" value="sulfatase_like"/>
    <property type="match status" value="1"/>
</dbReference>
<comment type="caution">
    <text evidence="8">The sequence shown here is derived from an EMBL/GenBank/DDBJ whole genome shotgun (WGS) entry which is preliminary data.</text>
</comment>
<dbReference type="PROSITE" id="PS00523">
    <property type="entry name" value="SULFATASE_1"/>
    <property type="match status" value="1"/>
</dbReference>
<protein>
    <submittedName>
        <fullName evidence="8">Arylsulfatase</fullName>
        <ecNumber evidence="8">3.1.6.1</ecNumber>
    </submittedName>
</protein>
<evidence type="ECO:0000259" key="7">
    <source>
        <dbReference type="Pfam" id="PF00884"/>
    </source>
</evidence>
<dbReference type="InterPro" id="IPR024607">
    <property type="entry name" value="Sulfatase_CS"/>
</dbReference>
<keyword evidence="3 8" id="KW-0378">Hydrolase</keyword>
<keyword evidence="4" id="KW-0106">Calcium</keyword>
<feature type="chain" id="PRO_5023069699" evidence="6">
    <location>
        <begin position="29"/>
        <end position="489"/>
    </location>
</feature>
<evidence type="ECO:0000313" key="9">
    <source>
        <dbReference type="Proteomes" id="UP000316213"/>
    </source>
</evidence>
<dbReference type="InterPro" id="IPR000917">
    <property type="entry name" value="Sulfatase_N"/>
</dbReference>
<dbReference type="AlphaFoldDB" id="A0A5C6ADX0"/>
<evidence type="ECO:0000256" key="4">
    <source>
        <dbReference type="ARBA" id="ARBA00022837"/>
    </source>
</evidence>